<dbReference type="SUPFAM" id="SSF55399">
    <property type="entry name" value="Subtilisin inhibitor"/>
    <property type="match status" value="1"/>
</dbReference>
<evidence type="ECO:0000256" key="2">
    <source>
        <dbReference type="ARBA" id="ARBA00010472"/>
    </source>
</evidence>
<evidence type="ECO:0000256" key="4">
    <source>
        <dbReference type="ARBA" id="ARBA00022690"/>
    </source>
</evidence>
<organism evidence="9 10">
    <name type="scientific">Streptomyces melanogenes</name>
    <dbReference type="NCBI Taxonomy" id="67326"/>
    <lineage>
        <taxon>Bacteria</taxon>
        <taxon>Bacillati</taxon>
        <taxon>Actinomycetota</taxon>
        <taxon>Actinomycetes</taxon>
        <taxon>Kitasatosporales</taxon>
        <taxon>Streptomycetaceae</taxon>
        <taxon>Streptomyces</taxon>
    </lineage>
</organism>
<comment type="subcellular location">
    <subcellularLocation>
        <location evidence="1">Secreted</location>
    </subcellularLocation>
</comment>
<comment type="similarity">
    <text evidence="2">Belongs to the protease inhibitor I16 (SSI) family.</text>
</comment>
<gene>
    <name evidence="9" type="ORF">OG515_20270</name>
</gene>
<evidence type="ECO:0000313" key="10">
    <source>
        <dbReference type="Proteomes" id="UP001432060"/>
    </source>
</evidence>
<dbReference type="Pfam" id="PF00720">
    <property type="entry name" value="SSI"/>
    <property type="match status" value="1"/>
</dbReference>
<keyword evidence="6" id="KW-1015">Disulfide bond</keyword>
<accession>A0ABZ1XNU2</accession>
<keyword evidence="7" id="KW-0732">Signal</keyword>
<dbReference type="InterPro" id="IPR023549">
    <property type="entry name" value="Subtilisin_inhibitor"/>
</dbReference>
<protein>
    <submittedName>
        <fullName evidence="9">Subtilase-type protease inhibitor</fullName>
    </submittedName>
</protein>
<feature type="chain" id="PRO_5045781379" evidence="7">
    <location>
        <begin position="20"/>
        <end position="158"/>
    </location>
</feature>
<dbReference type="Proteomes" id="UP001432060">
    <property type="component" value="Chromosome"/>
</dbReference>
<dbReference type="GO" id="GO:0030414">
    <property type="term" value="F:peptidase inhibitor activity"/>
    <property type="evidence" value="ECO:0007669"/>
    <property type="project" value="UniProtKB-KW"/>
</dbReference>
<keyword evidence="4 9" id="KW-0646">Protease inhibitor</keyword>
<name>A0ABZ1XNU2_9ACTN</name>
<keyword evidence="10" id="KW-1185">Reference proteome</keyword>
<proteinExistence type="inferred from homology"/>
<evidence type="ECO:0000256" key="7">
    <source>
        <dbReference type="SAM" id="SignalP"/>
    </source>
</evidence>
<evidence type="ECO:0000259" key="8">
    <source>
        <dbReference type="Pfam" id="PF00720"/>
    </source>
</evidence>
<dbReference type="InterPro" id="IPR020054">
    <property type="entry name" value="Prot_inh_SSI_I16_CS"/>
</dbReference>
<sequence length="158" mass="16763">MLRRLVVTALATTATAALAASPTALAAAPLPLPSLPLLDSDSGGSRDHLTVTVKDNEDTDGTYKLDCHPYGGDHPRIQPACDQLDKLTTWGKDPFAPVDPDAHCTMIYGGRATAHVTGTWAGRPVDATYNRYGGCEIARWDALVPVLPGARKHPVKVP</sequence>
<evidence type="ECO:0000256" key="6">
    <source>
        <dbReference type="ARBA" id="ARBA00023157"/>
    </source>
</evidence>
<feature type="domain" description="Subtilisin inhibitor" evidence="8">
    <location>
        <begin position="49"/>
        <end position="126"/>
    </location>
</feature>
<reference evidence="9" key="1">
    <citation type="submission" date="2022-10" db="EMBL/GenBank/DDBJ databases">
        <title>The complete genomes of actinobacterial strains from the NBC collection.</title>
        <authorList>
            <person name="Joergensen T.S."/>
            <person name="Alvarez Arevalo M."/>
            <person name="Sterndorff E.B."/>
            <person name="Faurdal D."/>
            <person name="Vuksanovic O."/>
            <person name="Mourched A.-S."/>
            <person name="Charusanti P."/>
            <person name="Shaw S."/>
            <person name="Blin K."/>
            <person name="Weber T."/>
        </authorList>
    </citation>
    <scope>NUCLEOTIDE SEQUENCE</scope>
    <source>
        <strain evidence="9">NBC_00668</strain>
    </source>
</reference>
<keyword evidence="3" id="KW-0964">Secreted</keyword>
<dbReference type="Gene3D" id="3.30.350.10">
    <property type="entry name" value="Subtilisin inhibitor-like"/>
    <property type="match status" value="1"/>
</dbReference>
<evidence type="ECO:0000256" key="1">
    <source>
        <dbReference type="ARBA" id="ARBA00004613"/>
    </source>
</evidence>
<evidence type="ECO:0000256" key="5">
    <source>
        <dbReference type="ARBA" id="ARBA00022900"/>
    </source>
</evidence>
<dbReference type="InterPro" id="IPR036819">
    <property type="entry name" value="Subtilisin_inhibitor-like_sf"/>
</dbReference>
<feature type="signal peptide" evidence="7">
    <location>
        <begin position="1"/>
        <end position="19"/>
    </location>
</feature>
<keyword evidence="5" id="KW-0722">Serine protease inhibitor</keyword>
<evidence type="ECO:0000256" key="3">
    <source>
        <dbReference type="ARBA" id="ARBA00022525"/>
    </source>
</evidence>
<dbReference type="RefSeq" id="WP_329400689.1">
    <property type="nucleotide sequence ID" value="NZ_CP109019.1"/>
</dbReference>
<dbReference type="PROSITE" id="PS00999">
    <property type="entry name" value="SSI"/>
    <property type="match status" value="1"/>
</dbReference>
<dbReference type="EMBL" id="CP109019">
    <property type="protein sequence ID" value="WUT84365.1"/>
    <property type="molecule type" value="Genomic_DNA"/>
</dbReference>
<evidence type="ECO:0000313" key="9">
    <source>
        <dbReference type="EMBL" id="WUT84365.1"/>
    </source>
</evidence>